<reference evidence="2 3" key="1">
    <citation type="submission" date="2023-11" db="EMBL/GenBank/DDBJ databases">
        <title>Halocaridina rubra genome assembly.</title>
        <authorList>
            <person name="Smith C."/>
        </authorList>
    </citation>
    <scope>NUCLEOTIDE SEQUENCE [LARGE SCALE GENOMIC DNA]</scope>
    <source>
        <strain evidence="2">EP-1</strain>
        <tissue evidence="2">Whole</tissue>
    </source>
</reference>
<feature type="region of interest" description="Disordered" evidence="1">
    <location>
        <begin position="440"/>
        <end position="543"/>
    </location>
</feature>
<feature type="compositionally biased region" description="Basic and acidic residues" evidence="1">
    <location>
        <begin position="440"/>
        <end position="449"/>
    </location>
</feature>
<feature type="compositionally biased region" description="Polar residues" evidence="1">
    <location>
        <begin position="1125"/>
        <end position="1140"/>
    </location>
</feature>
<feature type="compositionally biased region" description="Basic and acidic residues" evidence="1">
    <location>
        <begin position="457"/>
        <end position="494"/>
    </location>
</feature>
<feature type="region of interest" description="Disordered" evidence="1">
    <location>
        <begin position="157"/>
        <end position="339"/>
    </location>
</feature>
<dbReference type="Proteomes" id="UP001381693">
    <property type="component" value="Unassembled WGS sequence"/>
</dbReference>
<feature type="region of interest" description="Disordered" evidence="1">
    <location>
        <begin position="1099"/>
        <end position="1140"/>
    </location>
</feature>
<dbReference type="EMBL" id="JAXCGZ010015191">
    <property type="protein sequence ID" value="KAK7070915.1"/>
    <property type="molecule type" value="Genomic_DNA"/>
</dbReference>
<feature type="region of interest" description="Disordered" evidence="1">
    <location>
        <begin position="1"/>
        <end position="22"/>
    </location>
</feature>
<evidence type="ECO:0000313" key="2">
    <source>
        <dbReference type="EMBL" id="KAK7070915.1"/>
    </source>
</evidence>
<feature type="compositionally biased region" description="Basic and acidic residues" evidence="1">
    <location>
        <begin position="1210"/>
        <end position="1222"/>
    </location>
</feature>
<feature type="compositionally biased region" description="Basic and acidic residues" evidence="1">
    <location>
        <begin position="1258"/>
        <end position="1277"/>
    </location>
</feature>
<feature type="compositionally biased region" description="Basic and acidic residues" evidence="1">
    <location>
        <begin position="500"/>
        <end position="540"/>
    </location>
</feature>
<evidence type="ECO:0000313" key="3">
    <source>
        <dbReference type="Proteomes" id="UP001381693"/>
    </source>
</evidence>
<feature type="compositionally biased region" description="Basic and acidic residues" evidence="1">
    <location>
        <begin position="635"/>
        <end position="645"/>
    </location>
</feature>
<feature type="compositionally biased region" description="Polar residues" evidence="1">
    <location>
        <begin position="617"/>
        <end position="630"/>
    </location>
</feature>
<comment type="caution">
    <text evidence="2">The sequence shown here is derived from an EMBL/GenBank/DDBJ whole genome shotgun (WGS) entry which is preliminary data.</text>
</comment>
<feature type="compositionally biased region" description="Basic and acidic residues" evidence="1">
    <location>
        <begin position="308"/>
        <end position="320"/>
    </location>
</feature>
<organism evidence="2 3">
    <name type="scientific">Halocaridina rubra</name>
    <name type="common">Hawaiian red shrimp</name>
    <dbReference type="NCBI Taxonomy" id="373956"/>
    <lineage>
        <taxon>Eukaryota</taxon>
        <taxon>Metazoa</taxon>
        <taxon>Ecdysozoa</taxon>
        <taxon>Arthropoda</taxon>
        <taxon>Crustacea</taxon>
        <taxon>Multicrustacea</taxon>
        <taxon>Malacostraca</taxon>
        <taxon>Eumalacostraca</taxon>
        <taxon>Eucarida</taxon>
        <taxon>Decapoda</taxon>
        <taxon>Pleocyemata</taxon>
        <taxon>Caridea</taxon>
        <taxon>Atyoidea</taxon>
        <taxon>Atyidae</taxon>
        <taxon>Halocaridina</taxon>
    </lineage>
</organism>
<feature type="compositionally biased region" description="Basic and acidic residues" evidence="1">
    <location>
        <begin position="591"/>
        <end position="615"/>
    </location>
</feature>
<gene>
    <name evidence="2" type="ORF">SK128_004883</name>
</gene>
<feature type="compositionally biased region" description="Basic and acidic residues" evidence="1">
    <location>
        <begin position="253"/>
        <end position="265"/>
    </location>
</feature>
<protein>
    <submittedName>
        <fullName evidence="2">Uncharacterized protein</fullName>
    </submittedName>
</protein>
<feature type="compositionally biased region" description="Polar residues" evidence="1">
    <location>
        <begin position="558"/>
        <end position="569"/>
    </location>
</feature>
<feature type="compositionally biased region" description="Basic and acidic residues" evidence="1">
    <location>
        <begin position="668"/>
        <end position="712"/>
    </location>
</feature>
<evidence type="ECO:0000256" key="1">
    <source>
        <dbReference type="SAM" id="MobiDB-lite"/>
    </source>
</evidence>
<feature type="region of interest" description="Disordered" evidence="1">
    <location>
        <begin position="386"/>
        <end position="427"/>
    </location>
</feature>
<feature type="region of interest" description="Disordered" evidence="1">
    <location>
        <begin position="980"/>
        <end position="1000"/>
    </location>
</feature>
<sequence>MNKSFLSNLLKPRSSKPKNLPDYPTLDAIHMVGGKANVHKITTFGYGSPEPSERLPFVGEPADVHQSAHHGRPEGNVPLDENSQFELYEEEPGMFSVPDVVNLVVKNKDKKGRIKQIEEQDIARTSHIRYDGSEAEHVQQINQRSHSAANGELIENADISPGEGHHSEKSNKSQKIATDIDGTEKELNDGSDSISTKFPIMAENTLDSKVAKETDSSDEVMEKENAKAAEEGQYENNTEEVNNEETAGITSDADEKQKENEDKPLAETQTCTAEEVPLEPKTPNVTPAFSTEEILVDTSIVNSPSGKSPEEKGASNEKKGKSNVLKKKSKTIKKKSMKKPGAVTLISGKKLKKETFDIAKGTVIKSPADSVSPDKNKETQVILDEKNENESVEISETAKIKNTESTSSEVPISSNIQDADAGVHSKGDQVIETLRALRSEISKIDKESEEKEEEEEKEKTDKNCAKTDKEDKEHINKGSTESEEKEQTEKKENESANQEKSSKEDEKAMEDGKIKVEEDYTSKKEEAKADEEVPKPELKRTRSLVAITAEENFLYVRSQASSRAASPTNEGKDQPPDEDSSNNEQVPESHSQTKEKQSSDGSASKEEAEGRKEDVNQSETRVESNVNQSIPEDGVEGRMTDEKLSGGKVSVEDSGESGVPETQTENVKGNEKTETLKNEVKNADDKETISEKIDVIDNKKEDGVSSPSDKDATNAPSSENAYQKALETREDVLVEGLEESARSNTKDLADPTRLTRSANDIMMPYHTKPQRATMSAVEVPENAISTVSLSVANSGGMTGAGTRTVGLGDQMQGDRSYFDRFNAPGSLWQKASPYDVKPSKGVYFSEPREYEDYLPREPARPILQRRGSLSKIDMPKPYNDSYYMDDESYRWNSRYKESRGAQTVRIKNEQPRHGILKTTDAKYSDIPRKEDPHQALKDKLQEPIIIASGIVPDNLTYLTSEYQAIYGKVNPNVRPFPNPNTQIGNNNGKNQKNSTAGNNFNNAYDSYNSSNYVKSNNVYNQKNNGVSYGPNTIDSYNAYNANGDRWTGLIAAAQNNRDYLRREKEKFQEAYFDQGMPPAAITAPLVAPQSKNESVFERLHKNRKPEKPPTNSNTSTKKSDLPSKPAQTTNPPAKTGGKTISTTAALITNKDPMDKNPTLNAASNAAVAANAIASATGSNNAKGSDLEGNRKNQQNAGNDVFNRLYQNAPRKKEKDEEGDLLKAPDGNQPADAAIPGKKGAVKKPAANKGKGVANARKTKGDTKIDVPLRRRVKDGIRRRAPRVAGNDNPSLLPMSWHD</sequence>
<feature type="compositionally biased region" description="Polar residues" evidence="1">
    <location>
        <begin position="403"/>
        <end position="417"/>
    </location>
</feature>
<name>A0AAN9A3B9_HALRR</name>
<feature type="region of interest" description="Disordered" evidence="1">
    <location>
        <begin position="52"/>
        <end position="79"/>
    </location>
</feature>
<accession>A0AAN9A3B9</accession>
<feature type="compositionally biased region" description="Low complexity" evidence="1">
    <location>
        <begin position="1232"/>
        <end position="1255"/>
    </location>
</feature>
<keyword evidence="3" id="KW-1185">Reference proteome</keyword>
<proteinExistence type="predicted"/>
<feature type="compositionally biased region" description="Basic and acidic residues" evidence="1">
    <location>
        <begin position="209"/>
        <end position="230"/>
    </location>
</feature>
<feature type="compositionally biased region" description="Basic residues" evidence="1">
    <location>
        <begin position="324"/>
        <end position="338"/>
    </location>
</feature>
<feature type="region of interest" description="Disordered" evidence="1">
    <location>
        <begin position="558"/>
        <end position="727"/>
    </location>
</feature>
<feature type="region of interest" description="Disordered" evidence="1">
    <location>
        <begin position="1177"/>
        <end position="1298"/>
    </location>
</feature>